<sequence length="471" mass="52021">MARPESTARNMKTLHEDPIFFDPLRVAWMCFPVACRALARAWTIGFIRHILPFNLAKYQPNPVCHSRSVALGRGCHCHHAGSGTPRQLYKARRVPLSQHTQFYEISSMHIDNLNSQPPAQSEARDALSPAPAMRNQTPRRRQPPAPKVTSHYANMSNFTIYGGNFSTVGGEVFYDLPAEDPPRGTSPGPDVPPAARSERAQTQRDSGVRISTFEGARNGTFSGGRFHSVGGDIVHGPQRASSPAPSRERQPDAADEDRHPHMPASFFQGAENVSIRGATFSEIQGDLTVYCHSSYGRPYHSMSRYGGYSTYSTGSYYGQYAGHAEDDLPEIIVVPPGDVPIYDTDGRLAGHRTPSSRETAVDQTYSSPAEESSAWQRHAIDDSVHNAYYHSARNEYNRSRPKRRGFNGVARAQSPQHWDEQMGRETLYGAPRTPGETLGRCSAPPRDDVHLGRGNIPGHTGRQGRPRPAVL</sequence>
<feature type="region of interest" description="Disordered" evidence="1">
    <location>
        <begin position="173"/>
        <end position="264"/>
    </location>
</feature>
<organism evidence="2 3">
    <name type="scientific">Hypholoma sublateritium (strain FD-334 SS-4)</name>
    <dbReference type="NCBI Taxonomy" id="945553"/>
    <lineage>
        <taxon>Eukaryota</taxon>
        <taxon>Fungi</taxon>
        <taxon>Dikarya</taxon>
        <taxon>Basidiomycota</taxon>
        <taxon>Agaricomycotina</taxon>
        <taxon>Agaricomycetes</taxon>
        <taxon>Agaricomycetidae</taxon>
        <taxon>Agaricales</taxon>
        <taxon>Agaricineae</taxon>
        <taxon>Strophariaceae</taxon>
        <taxon>Hypholoma</taxon>
    </lineage>
</organism>
<reference evidence="3" key="1">
    <citation type="submission" date="2014-04" db="EMBL/GenBank/DDBJ databases">
        <title>Evolutionary Origins and Diversification of the Mycorrhizal Mutualists.</title>
        <authorList>
            <consortium name="DOE Joint Genome Institute"/>
            <consortium name="Mycorrhizal Genomics Consortium"/>
            <person name="Kohler A."/>
            <person name="Kuo A."/>
            <person name="Nagy L.G."/>
            <person name="Floudas D."/>
            <person name="Copeland A."/>
            <person name="Barry K.W."/>
            <person name="Cichocki N."/>
            <person name="Veneault-Fourrey C."/>
            <person name="LaButti K."/>
            <person name="Lindquist E.A."/>
            <person name="Lipzen A."/>
            <person name="Lundell T."/>
            <person name="Morin E."/>
            <person name="Murat C."/>
            <person name="Riley R."/>
            <person name="Ohm R."/>
            <person name="Sun H."/>
            <person name="Tunlid A."/>
            <person name="Henrissat B."/>
            <person name="Grigoriev I.V."/>
            <person name="Hibbett D.S."/>
            <person name="Martin F."/>
        </authorList>
    </citation>
    <scope>NUCLEOTIDE SEQUENCE [LARGE SCALE GENOMIC DNA]</scope>
    <source>
        <strain evidence="3">FD-334 SS-4</strain>
    </source>
</reference>
<evidence type="ECO:0000313" key="3">
    <source>
        <dbReference type="Proteomes" id="UP000054270"/>
    </source>
</evidence>
<dbReference type="AlphaFoldDB" id="A0A0D2NLV0"/>
<keyword evidence="3" id="KW-1185">Reference proteome</keyword>
<feature type="region of interest" description="Disordered" evidence="1">
    <location>
        <begin position="392"/>
        <end position="471"/>
    </location>
</feature>
<feature type="region of interest" description="Disordered" evidence="1">
    <location>
        <begin position="346"/>
        <end position="374"/>
    </location>
</feature>
<feature type="compositionally biased region" description="Basic and acidic residues" evidence="1">
    <location>
        <begin position="246"/>
        <end position="260"/>
    </location>
</feature>
<feature type="region of interest" description="Disordered" evidence="1">
    <location>
        <begin position="114"/>
        <end position="150"/>
    </location>
</feature>
<protein>
    <submittedName>
        <fullName evidence="2">Uncharacterized protein</fullName>
    </submittedName>
</protein>
<proteinExistence type="predicted"/>
<evidence type="ECO:0000256" key="1">
    <source>
        <dbReference type="SAM" id="MobiDB-lite"/>
    </source>
</evidence>
<gene>
    <name evidence="2" type="ORF">HYPSUDRAFT_46130</name>
</gene>
<dbReference type="EMBL" id="KN817600">
    <property type="protein sequence ID" value="KJA17656.1"/>
    <property type="molecule type" value="Genomic_DNA"/>
</dbReference>
<name>A0A0D2NLV0_HYPSF</name>
<dbReference type="Proteomes" id="UP000054270">
    <property type="component" value="Unassembled WGS sequence"/>
</dbReference>
<accession>A0A0D2NLV0</accession>
<feature type="compositionally biased region" description="Polar residues" evidence="1">
    <location>
        <begin position="356"/>
        <end position="374"/>
    </location>
</feature>
<evidence type="ECO:0000313" key="2">
    <source>
        <dbReference type="EMBL" id="KJA17656.1"/>
    </source>
</evidence>